<keyword evidence="4 7" id="KW-1133">Transmembrane helix</keyword>
<gene>
    <name evidence="9" type="ORF">JKJ07_45840</name>
</gene>
<feature type="transmembrane region" description="Helical" evidence="7">
    <location>
        <begin position="419"/>
        <end position="438"/>
    </location>
</feature>
<proteinExistence type="predicted"/>
<dbReference type="Gene3D" id="1.20.1250.20">
    <property type="entry name" value="MFS general substrate transporter like domains"/>
    <property type="match status" value="1"/>
</dbReference>
<evidence type="ECO:0000256" key="2">
    <source>
        <dbReference type="ARBA" id="ARBA00022448"/>
    </source>
</evidence>
<keyword evidence="2" id="KW-0813">Transport</keyword>
<dbReference type="InterPro" id="IPR011701">
    <property type="entry name" value="MFS"/>
</dbReference>
<dbReference type="PANTHER" id="PTHR23501">
    <property type="entry name" value="MAJOR FACILITATOR SUPERFAMILY"/>
    <property type="match status" value="1"/>
</dbReference>
<evidence type="ECO:0000256" key="7">
    <source>
        <dbReference type="SAM" id="Phobius"/>
    </source>
</evidence>
<evidence type="ECO:0000256" key="1">
    <source>
        <dbReference type="ARBA" id="ARBA00004429"/>
    </source>
</evidence>
<dbReference type="RefSeq" id="WP_202998380.1">
    <property type="nucleotide sequence ID" value="NZ_JAENHO010000020.1"/>
</dbReference>
<reference evidence="9 10" key="1">
    <citation type="submission" date="2021-01" db="EMBL/GenBank/DDBJ databases">
        <title>Actinoplanes sp. nov. LDG1-01 isolated from lichen.</title>
        <authorList>
            <person name="Saeng-In P."/>
            <person name="Phongsopitanun W."/>
            <person name="Kanchanasin P."/>
            <person name="Yuki M."/>
            <person name="Kudo T."/>
            <person name="Ohkuma M."/>
            <person name="Tanasupawat S."/>
        </authorList>
    </citation>
    <scope>NUCLEOTIDE SEQUENCE [LARGE SCALE GENOMIC DNA]</scope>
    <source>
        <strain evidence="9 10">LDG1-01</strain>
    </source>
</reference>
<evidence type="ECO:0000256" key="6">
    <source>
        <dbReference type="SAM" id="MobiDB-lite"/>
    </source>
</evidence>
<dbReference type="PROSITE" id="PS50850">
    <property type="entry name" value="MFS"/>
    <property type="match status" value="1"/>
</dbReference>
<keyword evidence="3 7" id="KW-0812">Transmembrane</keyword>
<feature type="transmembrane region" description="Helical" evidence="7">
    <location>
        <begin position="141"/>
        <end position="161"/>
    </location>
</feature>
<evidence type="ECO:0000256" key="5">
    <source>
        <dbReference type="ARBA" id="ARBA00023136"/>
    </source>
</evidence>
<dbReference type="CDD" id="cd17321">
    <property type="entry name" value="MFS_MMR_MDR_like"/>
    <property type="match status" value="1"/>
</dbReference>
<dbReference type="SUPFAM" id="SSF103473">
    <property type="entry name" value="MFS general substrate transporter"/>
    <property type="match status" value="1"/>
</dbReference>
<keyword evidence="5 7" id="KW-0472">Membrane</keyword>
<comment type="caution">
    <text evidence="9">The sequence shown here is derived from an EMBL/GenBank/DDBJ whole genome shotgun (WGS) entry which is preliminary data.</text>
</comment>
<evidence type="ECO:0000256" key="4">
    <source>
        <dbReference type="ARBA" id="ARBA00022989"/>
    </source>
</evidence>
<feature type="transmembrane region" description="Helical" evidence="7">
    <location>
        <begin position="173"/>
        <end position="193"/>
    </location>
</feature>
<evidence type="ECO:0000259" key="8">
    <source>
        <dbReference type="PROSITE" id="PS50850"/>
    </source>
</evidence>
<feature type="transmembrane region" description="Helical" evidence="7">
    <location>
        <begin position="354"/>
        <end position="373"/>
    </location>
</feature>
<feature type="region of interest" description="Disordered" evidence="6">
    <location>
        <begin position="202"/>
        <end position="243"/>
    </location>
</feature>
<organism evidence="9 10">
    <name type="scientific">Paractinoplanes lichenicola</name>
    <dbReference type="NCBI Taxonomy" id="2802976"/>
    <lineage>
        <taxon>Bacteria</taxon>
        <taxon>Bacillati</taxon>
        <taxon>Actinomycetota</taxon>
        <taxon>Actinomycetes</taxon>
        <taxon>Micromonosporales</taxon>
        <taxon>Micromonosporaceae</taxon>
        <taxon>Paractinoplanes</taxon>
    </lineage>
</organism>
<dbReference type="Proteomes" id="UP000598996">
    <property type="component" value="Unassembled WGS sequence"/>
</dbReference>
<dbReference type="EMBL" id="JAENHO010000020">
    <property type="protein sequence ID" value="MBL7261626.1"/>
    <property type="molecule type" value="Genomic_DNA"/>
</dbReference>
<dbReference type="Pfam" id="PF07690">
    <property type="entry name" value="MFS_1"/>
    <property type="match status" value="1"/>
</dbReference>
<feature type="transmembrane region" description="Helical" evidence="7">
    <location>
        <begin position="450"/>
        <end position="473"/>
    </location>
</feature>
<feature type="transmembrane region" description="Helical" evidence="7">
    <location>
        <begin position="278"/>
        <end position="296"/>
    </location>
</feature>
<feature type="transmembrane region" description="Helical" evidence="7">
    <location>
        <begin position="316"/>
        <end position="334"/>
    </location>
</feature>
<dbReference type="InterPro" id="IPR036259">
    <property type="entry name" value="MFS_trans_sf"/>
</dbReference>
<evidence type="ECO:0000313" key="9">
    <source>
        <dbReference type="EMBL" id="MBL7261626.1"/>
    </source>
</evidence>
<dbReference type="InterPro" id="IPR020846">
    <property type="entry name" value="MFS_dom"/>
</dbReference>
<evidence type="ECO:0000313" key="10">
    <source>
        <dbReference type="Proteomes" id="UP000598996"/>
    </source>
</evidence>
<feature type="transmembrane region" description="Helical" evidence="7">
    <location>
        <begin position="518"/>
        <end position="537"/>
    </location>
</feature>
<accession>A0ABS1W4G0</accession>
<feature type="transmembrane region" description="Helical" evidence="7">
    <location>
        <begin position="53"/>
        <end position="71"/>
    </location>
</feature>
<name>A0ABS1W4G0_9ACTN</name>
<feature type="compositionally biased region" description="Basic and acidic residues" evidence="6">
    <location>
        <begin position="207"/>
        <end position="243"/>
    </location>
</feature>
<feature type="transmembrane region" description="Helical" evidence="7">
    <location>
        <begin position="83"/>
        <end position="101"/>
    </location>
</feature>
<feature type="transmembrane region" description="Helical" evidence="7">
    <location>
        <begin position="113"/>
        <end position="134"/>
    </location>
</feature>
<sequence length="548" mass="57008">MLRSAPVQARRRLAIGVGGATVLLAALDAYVVVTVLTDILRDVHIPLNHLERATPIVTGFLLGYVAGMPLLGSLSDRLGRRAVIIACLAGFAVGSAVTAASGESLHWLITGRVVQGLAGGALLPVTMALAGDLWTEQHRRAIALGAVGAAQELGSVLGPLYGGALAALIGWRGIFWINIPLAAAAAVAVWFALPRSALPRSALPRETAPRETAPRETSPHETAPHETAPRETSPHETAPRERRPGIDVLGGILLAAGLALLVVGLYNPDPERAVLPSWGPPTIAAGVVALVLFALWERRARTKLFDPSGVRMAPFLAALGASFCAGAALMVTLVDVQLVAQTLLGKDAFGGTLLLSRFLIALPLGAVLGGAILTRLGERVVTLLGLLTAAFAYGLIAYWPTDVLAARHLGFLPRLDTDLALAGFGLGLVIAPLAAAVLRVTPPDRHGVASAAAVVARMVGMLVGVAALTAWGLHRFQELTATLDTPLPFGVEPAEYQNRLAAYELAVKSALQTEYREIFLITAALCVLGALLGLLLAGRGGDTRDGLA</sequence>
<feature type="transmembrane region" description="Helical" evidence="7">
    <location>
        <begin position="12"/>
        <end position="33"/>
    </location>
</feature>
<feature type="transmembrane region" description="Helical" evidence="7">
    <location>
        <begin position="248"/>
        <end position="266"/>
    </location>
</feature>
<feature type="domain" description="Major facilitator superfamily (MFS) profile" evidence="8">
    <location>
        <begin position="14"/>
        <end position="541"/>
    </location>
</feature>
<evidence type="ECO:0000256" key="3">
    <source>
        <dbReference type="ARBA" id="ARBA00022692"/>
    </source>
</evidence>
<feature type="transmembrane region" description="Helical" evidence="7">
    <location>
        <begin position="380"/>
        <end position="399"/>
    </location>
</feature>
<protein>
    <submittedName>
        <fullName evidence="9">MFS transporter</fullName>
    </submittedName>
</protein>
<dbReference type="Gene3D" id="1.20.1720.10">
    <property type="entry name" value="Multidrug resistance protein D"/>
    <property type="match status" value="1"/>
</dbReference>
<comment type="subcellular location">
    <subcellularLocation>
        <location evidence="1">Cell inner membrane</location>
        <topology evidence="1">Multi-pass membrane protein</topology>
    </subcellularLocation>
</comment>
<keyword evidence="10" id="KW-1185">Reference proteome</keyword>
<dbReference type="PANTHER" id="PTHR23501:SF191">
    <property type="entry name" value="VACUOLAR BASIC AMINO ACID TRANSPORTER 4"/>
    <property type="match status" value="1"/>
</dbReference>